<comment type="caution">
    <text evidence="2">The sequence shown here is derived from an EMBL/GenBank/DDBJ whole genome shotgun (WGS) entry which is preliminary data.</text>
</comment>
<dbReference type="Proteomes" id="UP000693970">
    <property type="component" value="Unassembled WGS sequence"/>
</dbReference>
<dbReference type="AlphaFoldDB" id="A0A9K3KD97"/>
<dbReference type="EMBL" id="JAGRRH010000026">
    <property type="protein sequence ID" value="KAG7341597.1"/>
    <property type="molecule type" value="Genomic_DNA"/>
</dbReference>
<reference evidence="2" key="2">
    <citation type="submission" date="2021-04" db="EMBL/GenBank/DDBJ databases">
        <authorList>
            <person name="Podell S."/>
        </authorList>
    </citation>
    <scope>NUCLEOTIDE SEQUENCE</scope>
    <source>
        <strain evidence="2">Hildebrandi</strain>
    </source>
</reference>
<reference evidence="2" key="1">
    <citation type="journal article" date="2021" name="Sci. Rep.">
        <title>Diploid genomic architecture of Nitzschia inconspicua, an elite biomass production diatom.</title>
        <authorList>
            <person name="Oliver A."/>
            <person name="Podell S."/>
            <person name="Pinowska A."/>
            <person name="Traller J.C."/>
            <person name="Smith S.R."/>
            <person name="McClure R."/>
            <person name="Beliaev A."/>
            <person name="Bohutskyi P."/>
            <person name="Hill E.A."/>
            <person name="Rabines A."/>
            <person name="Zheng H."/>
            <person name="Allen L.Z."/>
            <person name="Kuo A."/>
            <person name="Grigoriev I.V."/>
            <person name="Allen A.E."/>
            <person name="Hazlebeck D."/>
            <person name="Allen E.E."/>
        </authorList>
    </citation>
    <scope>NUCLEOTIDE SEQUENCE</scope>
    <source>
        <strain evidence="2">Hildebrandi</strain>
    </source>
</reference>
<keyword evidence="3" id="KW-1185">Reference proteome</keyword>
<protein>
    <submittedName>
        <fullName evidence="2">Uncharacterized protein</fullName>
    </submittedName>
</protein>
<feature type="compositionally biased region" description="Basic and acidic residues" evidence="1">
    <location>
        <begin position="1"/>
        <end position="11"/>
    </location>
</feature>
<sequence>MGRLSFGEREASNSLGIEQQSDKVRPPAQQGIGVGNNNTININDHMAMFALYMRRYYQAPHFPSAMPLPLPVARKKREDALTIGVAVETLAAMTGFIPDPHGEKKKNKRKVQVTQKTSYLWTFVETLLIQR</sequence>
<organism evidence="2 3">
    <name type="scientific">Nitzschia inconspicua</name>
    <dbReference type="NCBI Taxonomy" id="303405"/>
    <lineage>
        <taxon>Eukaryota</taxon>
        <taxon>Sar</taxon>
        <taxon>Stramenopiles</taxon>
        <taxon>Ochrophyta</taxon>
        <taxon>Bacillariophyta</taxon>
        <taxon>Bacillariophyceae</taxon>
        <taxon>Bacillariophycidae</taxon>
        <taxon>Bacillariales</taxon>
        <taxon>Bacillariaceae</taxon>
        <taxon>Nitzschia</taxon>
    </lineage>
</organism>
<proteinExistence type="predicted"/>
<gene>
    <name evidence="2" type="ORF">IV203_023550</name>
</gene>
<accession>A0A9K3KD97</accession>
<evidence type="ECO:0000313" key="2">
    <source>
        <dbReference type="EMBL" id="KAG7341597.1"/>
    </source>
</evidence>
<evidence type="ECO:0000256" key="1">
    <source>
        <dbReference type="SAM" id="MobiDB-lite"/>
    </source>
</evidence>
<evidence type="ECO:0000313" key="3">
    <source>
        <dbReference type="Proteomes" id="UP000693970"/>
    </source>
</evidence>
<feature type="region of interest" description="Disordered" evidence="1">
    <location>
        <begin position="1"/>
        <end position="36"/>
    </location>
</feature>
<name>A0A9K3KD97_9STRA</name>